<protein>
    <recommendedName>
        <fullName evidence="2">Sfi1 spindle body domain-containing protein</fullName>
    </recommendedName>
</protein>
<reference evidence="3 4" key="1">
    <citation type="journal article" name="Sci. Rep.">
        <title>Telomere-to-telomere assembled and centromere annotated genomes of the two main subspecies of the button mushroom Agaricus bisporus reveal especially polymorphic chromosome ends.</title>
        <authorList>
            <person name="Sonnenberg A.S.M."/>
            <person name="Sedaghat-Telgerd N."/>
            <person name="Lavrijssen B."/>
            <person name="Ohm R.A."/>
            <person name="Hendrickx P.M."/>
            <person name="Scholtmeijer K."/>
            <person name="Baars J.J.P."/>
            <person name="van Peer A."/>
        </authorList>
    </citation>
    <scope>NUCLEOTIDE SEQUENCE [LARGE SCALE GENOMIC DNA]</scope>
    <source>
        <strain evidence="3 4">H119_p4</strain>
    </source>
</reference>
<dbReference type="AlphaFoldDB" id="A0A8H7KIL4"/>
<evidence type="ECO:0000313" key="4">
    <source>
        <dbReference type="Proteomes" id="UP000629468"/>
    </source>
</evidence>
<sequence length="1137" mass="132513">MNTFQPTRASPPLRSNRKLKTSSVPPSIADTRSIISNSTVVVPELRNLVQDDLDFIESVIQHAGPMATTFPVVFKAYNNVLKERGMDTGEIRYYGKLLKIGTMKGKNWGEKWGAVKTQQIQTDTYLDDDQETVSLRVKPRSNTITHDIRFPRLRLQDIDAETIPSDTGDDNALTKVPHYHKTPSLSVRKHQVLPKPSQKRNLAAGVPIVSSARDSSTPIRRILPPDDTSVSEAETIAPSMASAHDKASRRYHREFRSNVSGATRTLGLPQTPARNNRFSGARLGVMQSRGQPETDEDDAWNKIRVQQLEAEADRLREGKMLERCWHVWTKSYQWIVTSQDQIDEARHAFLLRLAFHHWKNAYAFQDAKNKRALVLDDERRLWAFFEQWKKRSREKQQVKWRHDMRNKMKIIKDRHNLRILVDTWMLWHQKHQIRSAGEQYNQRVLLLAFLKWKESFRKMDMIEGKAEQLVILRDQRLLLRFWETWRAATRICSIEKGVVDRAHARIMWNTWMTWKKRTYDYRRATFFRVRSLQKGTTIKWRNALQNVQALVARADKHAARQDKIFACAVLEVWLAHVRSREVDRQRDKKIMYQSWLIWKRCMIQNMNRNGSAIDFYNRTGLRVVSASASRWKAVYQSHRSTYEGAIIFYDNRICVKSWTAWVSRFREGLEERKRQKLVRKLHDRQAARVLYRWLLSTRQRRRCRQTELLVQERVNQRLGQGVLAHWTERVIFMRERELHAIEAYNMKVESDAWIRFKLAHTRYQENIKLLDDHLALKREDTLSRHFHRWLANTRVTQHRRYILQSKEDEMKLMMTQKAWERWNSSFLERRLRPLEIEMLMRSQQNLMYQAFSVWHTKAKTRPAIVAVKFSARHTKKKFYLKWRDALPIAQKARRVREKHDNLILSRVFKQWLEAYRAKLVMKAMARARYLRLPASGRTGLGQAPTTTSFPSSSAPPSVSHAPTATLAAKSCPTRPGISYLPSPGGAKLSLTEATIVGGSEVDKNTPGSDGSRPRLSRLPRSPFGLGQGTGIVSLLRTNVIQESDLSPPRPRRYQFLNAKNHRKANPNESENRSAEGPSFFTSVNAESTPPSRRGRSTASDDVVTRRIPWNQLRIGRREREPSPSTASHLTVSPPASP</sequence>
<dbReference type="InterPro" id="IPR013665">
    <property type="entry name" value="Sfi1_dom"/>
</dbReference>
<feature type="compositionally biased region" description="Low complexity" evidence="1">
    <location>
        <begin position="943"/>
        <end position="964"/>
    </location>
</feature>
<evidence type="ECO:0000313" key="3">
    <source>
        <dbReference type="EMBL" id="KAF7778775.1"/>
    </source>
</evidence>
<feature type="compositionally biased region" description="Polar residues" evidence="1">
    <location>
        <begin position="1079"/>
        <end position="1090"/>
    </location>
</feature>
<evidence type="ECO:0000259" key="2">
    <source>
        <dbReference type="Pfam" id="PF08457"/>
    </source>
</evidence>
<organism evidence="3 4">
    <name type="scientific">Agaricus bisporus var. burnettii</name>
    <dbReference type="NCBI Taxonomy" id="192524"/>
    <lineage>
        <taxon>Eukaryota</taxon>
        <taxon>Fungi</taxon>
        <taxon>Dikarya</taxon>
        <taxon>Basidiomycota</taxon>
        <taxon>Agaricomycotina</taxon>
        <taxon>Agaricomycetes</taxon>
        <taxon>Agaricomycetidae</taxon>
        <taxon>Agaricales</taxon>
        <taxon>Agaricineae</taxon>
        <taxon>Agaricaceae</taxon>
        <taxon>Agaricus</taxon>
    </lineage>
</organism>
<evidence type="ECO:0000256" key="1">
    <source>
        <dbReference type="SAM" id="MobiDB-lite"/>
    </source>
</evidence>
<feature type="region of interest" description="Disordered" evidence="1">
    <location>
        <begin position="936"/>
        <end position="964"/>
    </location>
</feature>
<dbReference type="Pfam" id="PF08457">
    <property type="entry name" value="Sfi1"/>
    <property type="match status" value="1"/>
</dbReference>
<gene>
    <name evidence="3" type="ORF">Agabi119p4_3120</name>
</gene>
<dbReference type="EMBL" id="JABXXO010000004">
    <property type="protein sequence ID" value="KAF7778775.1"/>
    <property type="molecule type" value="Genomic_DNA"/>
</dbReference>
<feature type="region of interest" description="Disordered" evidence="1">
    <location>
        <begin position="997"/>
        <end position="1028"/>
    </location>
</feature>
<comment type="caution">
    <text evidence="3">The sequence shown here is derived from an EMBL/GenBank/DDBJ whole genome shotgun (WGS) entry which is preliminary data.</text>
</comment>
<accession>A0A8H7KIL4</accession>
<feature type="domain" description="Sfi1 spindle body" evidence="2">
    <location>
        <begin position="472"/>
        <end position="667"/>
    </location>
</feature>
<dbReference type="Proteomes" id="UP000629468">
    <property type="component" value="Unassembled WGS sequence"/>
</dbReference>
<proteinExistence type="predicted"/>
<feature type="region of interest" description="Disordered" evidence="1">
    <location>
        <begin position="1057"/>
        <end position="1137"/>
    </location>
</feature>
<feature type="region of interest" description="Disordered" evidence="1">
    <location>
        <begin position="1"/>
        <end position="26"/>
    </location>
</feature>
<name>A0A8H7KIL4_AGABI</name>